<proteinExistence type="predicted"/>
<sequence length="88" mass="9729">MVNPYASTDFEGTEGNGLLGLMQAPASLNFDNISRNRAFAVSEIECPSKRKLENSFTKKKKRNDAKLQQEVTKPAARGKVLRASESIQ</sequence>
<organism evidence="2">
    <name type="scientific">Salix viminalis</name>
    <name type="common">Common osier</name>
    <name type="synonym">Basket willow</name>
    <dbReference type="NCBI Taxonomy" id="40686"/>
    <lineage>
        <taxon>Eukaryota</taxon>
        <taxon>Viridiplantae</taxon>
        <taxon>Streptophyta</taxon>
        <taxon>Embryophyta</taxon>
        <taxon>Tracheophyta</taxon>
        <taxon>Spermatophyta</taxon>
        <taxon>Magnoliopsida</taxon>
        <taxon>eudicotyledons</taxon>
        <taxon>Gunneridae</taxon>
        <taxon>Pentapetalae</taxon>
        <taxon>rosids</taxon>
        <taxon>fabids</taxon>
        <taxon>Malpighiales</taxon>
        <taxon>Salicaceae</taxon>
        <taxon>Saliceae</taxon>
        <taxon>Salix</taxon>
    </lineage>
</organism>
<dbReference type="EMBL" id="CAADRP010000446">
    <property type="protein sequence ID" value="VFU28269.1"/>
    <property type="molecule type" value="Genomic_DNA"/>
</dbReference>
<evidence type="ECO:0000256" key="1">
    <source>
        <dbReference type="SAM" id="MobiDB-lite"/>
    </source>
</evidence>
<name>A0A6N2KJF6_SALVM</name>
<reference evidence="2" key="1">
    <citation type="submission" date="2019-03" db="EMBL/GenBank/DDBJ databases">
        <authorList>
            <person name="Mank J."/>
            <person name="Almeida P."/>
        </authorList>
    </citation>
    <scope>NUCLEOTIDE SEQUENCE</scope>
    <source>
        <strain evidence="2">78183</strain>
    </source>
</reference>
<gene>
    <name evidence="2" type="ORF">SVIM_LOCUS93029</name>
</gene>
<feature type="region of interest" description="Disordered" evidence="1">
    <location>
        <begin position="54"/>
        <end position="88"/>
    </location>
</feature>
<dbReference type="AlphaFoldDB" id="A0A6N2KJF6"/>
<evidence type="ECO:0000313" key="2">
    <source>
        <dbReference type="EMBL" id="VFU28269.1"/>
    </source>
</evidence>
<protein>
    <submittedName>
        <fullName evidence="2">Uncharacterized protein</fullName>
    </submittedName>
</protein>
<accession>A0A6N2KJF6</accession>